<dbReference type="RefSeq" id="WP_338257768.1">
    <property type="nucleotide sequence ID" value="NZ_BSRI01000002.1"/>
</dbReference>
<evidence type="ECO:0000256" key="4">
    <source>
        <dbReference type="ARBA" id="ARBA00022833"/>
    </source>
</evidence>
<dbReference type="Pfam" id="PF01432">
    <property type="entry name" value="Peptidase_M3"/>
    <property type="match status" value="1"/>
</dbReference>
<dbReference type="Gene3D" id="1.10.1370.30">
    <property type="match status" value="1"/>
</dbReference>
<evidence type="ECO:0000256" key="1">
    <source>
        <dbReference type="ARBA" id="ARBA00022670"/>
    </source>
</evidence>
<dbReference type="EMBL" id="BSRI01000002">
    <property type="protein sequence ID" value="GLV60642.1"/>
    <property type="molecule type" value="Genomic_DNA"/>
</dbReference>
<protein>
    <submittedName>
        <fullName evidence="8">Oligoendopeptidase F</fullName>
    </submittedName>
</protein>
<dbReference type="InterPro" id="IPR001567">
    <property type="entry name" value="Pept_M3A_M3B_dom"/>
</dbReference>
<sequence>MHLPANFAPKHWQDFEPHYQALLNETLTPSNLSDWLHQGSELEKHVWEIRAGFKRARSRNIEDESARHAYQRFIDEIFTPFQEASHALQAKLLREMTWEPAPEYAEMIHRFRQAASAYQAENAPLERELADLMDRYLLARNAIDRQCEEATPPQSSPEERWRIQQECWRQARGQIDEIFLAMLSKRRQQAQQAGFPSYTLYRWQQLNRSDYTPDEALAFHQTLAASIMPLKTSWQQSHRPGRQRQPWEVDQAPMELIRPSPFQSTADLEAAMARVFSQLDAEMGAMFERMRGMGFLDLDARPGKLPGSEEWFFPVSKLPCVRVFSNGSDEDVLLLMHECGHAWHDLLTYTHQDLTWQCEYPDDFAEFAAISMTYLALPFLFQDQGGFYPVSERKRLPAFLLHEVLRWLPYIARFDMFQHWLYSEAPATVDATQLDAKWMELLYQFEPDVDWSQHKHACAHGWQQDGRIFSQPFYMLEYALAHMGALQIYQKASIDQRATWQAYREALALGGTRRLSDLFQAAGIDFPLQPEVVKKVAGFLADQLEG</sequence>
<evidence type="ECO:0000256" key="3">
    <source>
        <dbReference type="ARBA" id="ARBA00022801"/>
    </source>
</evidence>
<proteinExistence type="inferred from homology"/>
<dbReference type="SUPFAM" id="SSF55486">
    <property type="entry name" value="Metalloproteases ('zincins'), catalytic domain"/>
    <property type="match status" value="1"/>
</dbReference>
<evidence type="ECO:0000256" key="5">
    <source>
        <dbReference type="ARBA" id="ARBA00023049"/>
    </source>
</evidence>
<comment type="cofactor">
    <cofactor evidence="6">
        <name>Zn(2+)</name>
        <dbReference type="ChEBI" id="CHEBI:29105"/>
    </cofactor>
    <text evidence="6">Binds 1 zinc ion.</text>
</comment>
<evidence type="ECO:0000259" key="7">
    <source>
        <dbReference type="Pfam" id="PF01432"/>
    </source>
</evidence>
<comment type="similarity">
    <text evidence="6">Belongs to the peptidase M3 family.</text>
</comment>
<dbReference type="Proteomes" id="UP001344906">
    <property type="component" value="Unassembled WGS sequence"/>
</dbReference>
<keyword evidence="2 6" id="KW-0479">Metal-binding</keyword>
<evidence type="ECO:0000256" key="2">
    <source>
        <dbReference type="ARBA" id="ARBA00022723"/>
    </source>
</evidence>
<comment type="caution">
    <text evidence="8">The sequence shown here is derived from an EMBL/GenBank/DDBJ whole genome shotgun (WGS) entry which is preliminary data.</text>
</comment>
<organism evidence="8 9">
    <name type="scientific">Dictyobacter halimunensis</name>
    <dbReference type="NCBI Taxonomy" id="3026934"/>
    <lineage>
        <taxon>Bacteria</taxon>
        <taxon>Bacillati</taxon>
        <taxon>Chloroflexota</taxon>
        <taxon>Ktedonobacteria</taxon>
        <taxon>Ktedonobacterales</taxon>
        <taxon>Dictyobacteraceae</taxon>
        <taxon>Dictyobacter</taxon>
    </lineage>
</organism>
<accession>A0ABQ6G5R7</accession>
<keyword evidence="3 6" id="KW-0378">Hydrolase</keyword>
<name>A0ABQ6G5R7_9CHLR</name>
<evidence type="ECO:0000313" key="8">
    <source>
        <dbReference type="EMBL" id="GLV60642.1"/>
    </source>
</evidence>
<reference evidence="8 9" key="1">
    <citation type="submission" date="2023-02" db="EMBL/GenBank/DDBJ databases">
        <title>Dictyobacter halimunensis sp. nov., a new member of the class Ktedonobacteria from forest soil in a geothermal area.</title>
        <authorList>
            <person name="Rachmania M.K."/>
            <person name="Ningsih F."/>
            <person name="Sakai Y."/>
            <person name="Yabe S."/>
            <person name="Yokota A."/>
            <person name="Sjamsuridzal W."/>
        </authorList>
    </citation>
    <scope>NUCLEOTIDE SEQUENCE [LARGE SCALE GENOMIC DNA]</scope>
    <source>
        <strain evidence="8 9">S3.2.2.5</strain>
    </source>
</reference>
<gene>
    <name evidence="8" type="ORF">KDH_74610</name>
</gene>
<keyword evidence="5 6" id="KW-0482">Metalloprotease</keyword>
<keyword evidence="1 6" id="KW-0645">Protease</keyword>
<keyword evidence="9" id="KW-1185">Reference proteome</keyword>
<evidence type="ECO:0000256" key="6">
    <source>
        <dbReference type="RuleBase" id="RU003435"/>
    </source>
</evidence>
<evidence type="ECO:0000313" key="9">
    <source>
        <dbReference type="Proteomes" id="UP001344906"/>
    </source>
</evidence>
<feature type="domain" description="Peptidase M3A/M3B catalytic" evidence="7">
    <location>
        <begin position="160"/>
        <end position="534"/>
    </location>
</feature>
<keyword evidence="4 6" id="KW-0862">Zinc</keyword>